<feature type="signal peptide" evidence="1">
    <location>
        <begin position="1"/>
        <end position="19"/>
    </location>
</feature>
<dbReference type="AlphaFoldDB" id="A0A1Y6ERS5"/>
<dbReference type="OrthoDB" id="119951at2"/>
<keyword evidence="4" id="KW-1185">Reference proteome</keyword>
<keyword evidence="1" id="KW-0732">Signal</keyword>
<evidence type="ECO:0000313" key="4">
    <source>
        <dbReference type="Proteomes" id="UP000194450"/>
    </source>
</evidence>
<dbReference type="SUPFAM" id="SSF56601">
    <property type="entry name" value="beta-lactamase/transpeptidase-like"/>
    <property type="match status" value="1"/>
</dbReference>
<feature type="domain" description="Beta-lactamase-related" evidence="2">
    <location>
        <begin position="35"/>
        <end position="337"/>
    </location>
</feature>
<dbReference type="RefSeq" id="WP_086434268.1">
    <property type="nucleotide sequence ID" value="NZ_FXWH01000001.1"/>
</dbReference>
<evidence type="ECO:0000259" key="2">
    <source>
        <dbReference type="Pfam" id="PF00144"/>
    </source>
</evidence>
<dbReference type="InterPro" id="IPR001466">
    <property type="entry name" value="Beta-lactam-related"/>
</dbReference>
<evidence type="ECO:0000313" key="3">
    <source>
        <dbReference type="EMBL" id="SMQ65026.1"/>
    </source>
</evidence>
<dbReference type="Gene3D" id="3.40.710.10">
    <property type="entry name" value="DD-peptidase/beta-lactamase superfamily"/>
    <property type="match status" value="1"/>
</dbReference>
<organism evidence="3 4">
    <name type="scientific">Pseudidiomarina planktonica</name>
    <dbReference type="NCBI Taxonomy" id="1323738"/>
    <lineage>
        <taxon>Bacteria</taxon>
        <taxon>Pseudomonadati</taxon>
        <taxon>Pseudomonadota</taxon>
        <taxon>Gammaproteobacteria</taxon>
        <taxon>Alteromonadales</taxon>
        <taxon>Idiomarinaceae</taxon>
        <taxon>Pseudidiomarina</taxon>
    </lineage>
</organism>
<dbReference type="PANTHER" id="PTHR46825:SF9">
    <property type="entry name" value="BETA-LACTAMASE-RELATED DOMAIN-CONTAINING PROTEIN"/>
    <property type="match status" value="1"/>
</dbReference>
<dbReference type="InterPro" id="IPR050491">
    <property type="entry name" value="AmpC-like"/>
</dbReference>
<dbReference type="Proteomes" id="UP000194450">
    <property type="component" value="Unassembled WGS sequence"/>
</dbReference>
<dbReference type="EMBL" id="FXWH01000001">
    <property type="protein sequence ID" value="SMQ65026.1"/>
    <property type="molecule type" value="Genomic_DNA"/>
</dbReference>
<dbReference type="Pfam" id="PF00144">
    <property type="entry name" value="Beta-lactamase"/>
    <property type="match status" value="1"/>
</dbReference>
<proteinExistence type="predicted"/>
<protein>
    <submittedName>
        <fullName evidence="3">CubicO group peptidase, beta-lactamase class C family</fullName>
    </submittedName>
</protein>
<reference evidence="4" key="1">
    <citation type="submission" date="2017-04" db="EMBL/GenBank/DDBJ databases">
        <authorList>
            <person name="Varghese N."/>
            <person name="Submissions S."/>
        </authorList>
    </citation>
    <scope>NUCLEOTIDE SEQUENCE [LARGE SCALE GENOMIC DNA]</scope>
</reference>
<dbReference type="InterPro" id="IPR012338">
    <property type="entry name" value="Beta-lactam/transpept-like"/>
</dbReference>
<dbReference type="PANTHER" id="PTHR46825">
    <property type="entry name" value="D-ALANYL-D-ALANINE-CARBOXYPEPTIDASE/ENDOPEPTIDASE AMPH"/>
    <property type="match status" value="1"/>
</dbReference>
<sequence>MFKLIIGCVLVLMSAPVFANDINKQVQQFESALLDYKKQKGIPGLSVAVVKDGNIVYEKGHGFSHLEGRVPVTTETPFWVASVSKFFVGTAFLKLVEMGELKFDDTMNSTPEFDDYCNWLAGSGIIFGKNLECNQTFEIKHALNHVVNGEVDTAFFYNSIFYSRLSRFLEAKRGNSIDKAEGRHNELAQAITKHILKPAEMNNSIAGLWDSERMDVFFRSARGFGIENNRYVMRRSPERHMAGGAGVSSTAGDIARFDMALDAGKILSPEYQALTNSPYTTADGTVIPYAYGRYIQTVNGKKVIWHSGWDEENGFSATYLKFPERDLTVIVLANSEGLWWGNPLDKAQIEKSPVFVMASEIFQP</sequence>
<feature type="chain" id="PRO_5012396252" evidence="1">
    <location>
        <begin position="20"/>
        <end position="364"/>
    </location>
</feature>
<evidence type="ECO:0000256" key="1">
    <source>
        <dbReference type="SAM" id="SignalP"/>
    </source>
</evidence>
<gene>
    <name evidence="3" type="ORF">SAMN06297229_1163</name>
</gene>
<name>A0A1Y6ERS5_9GAMM</name>
<accession>A0A1Y6ERS5</accession>